<protein>
    <submittedName>
        <fullName evidence="1">Uncharacterized protein</fullName>
    </submittedName>
</protein>
<dbReference type="Proteomes" id="UP000540423">
    <property type="component" value="Unassembled WGS sequence"/>
</dbReference>
<reference evidence="1 2" key="1">
    <citation type="submission" date="2020-08" db="EMBL/GenBank/DDBJ databases">
        <title>Genomic Encyclopedia of Type Strains, Phase IV (KMG-IV): sequencing the most valuable type-strain genomes for metagenomic binning, comparative biology and taxonomic classification.</title>
        <authorList>
            <person name="Goeker M."/>
        </authorList>
    </citation>
    <scope>NUCLEOTIDE SEQUENCE [LARGE SCALE GENOMIC DNA]</scope>
    <source>
        <strain evidence="1 2">DSM 40141</strain>
    </source>
</reference>
<accession>A0A7X0HLI4</accession>
<gene>
    <name evidence="1" type="ORF">HNQ79_006412</name>
</gene>
<proteinExistence type="predicted"/>
<comment type="caution">
    <text evidence="1">The sequence shown here is derived from an EMBL/GenBank/DDBJ whole genome shotgun (WGS) entry which is preliminary data.</text>
</comment>
<dbReference type="AlphaFoldDB" id="A0A7X0HLI4"/>
<evidence type="ECO:0000313" key="1">
    <source>
        <dbReference type="EMBL" id="MBB6439900.1"/>
    </source>
</evidence>
<name>A0A7X0HLI4_9ACTN</name>
<sequence>MECTFCGMPLRGSEPDLVWSHGANRDPFCDSECELAEAVDRDIAHSAQSAGRRRDHSLCGVAPCSHCR</sequence>
<keyword evidence="2" id="KW-1185">Reference proteome</keyword>
<dbReference type="EMBL" id="JACHEM010000031">
    <property type="protein sequence ID" value="MBB6439900.1"/>
    <property type="molecule type" value="Genomic_DNA"/>
</dbReference>
<evidence type="ECO:0000313" key="2">
    <source>
        <dbReference type="Proteomes" id="UP000540423"/>
    </source>
</evidence>
<organism evidence="1 2">
    <name type="scientific">Streptomyces candidus</name>
    <dbReference type="NCBI Taxonomy" id="67283"/>
    <lineage>
        <taxon>Bacteria</taxon>
        <taxon>Bacillati</taxon>
        <taxon>Actinomycetota</taxon>
        <taxon>Actinomycetes</taxon>
        <taxon>Kitasatosporales</taxon>
        <taxon>Streptomycetaceae</taxon>
        <taxon>Streptomyces</taxon>
    </lineage>
</organism>